<sequence length="224" mass="23485">MSQVLLATGALTALSVSGCSLGLASRLLSHLGSSQRRSEERSDTEGSSSSSAHDGLTKSLLTTFGAAAAAAVLFKGGDVIEAGARTSWTLGGDNTPRALVDLSTVMKFLAGISVGWQVTRLLNGFCRWEEAQEPRLEQRYETFVPRPPATNEDPQVDDETLVKSTGAGLTLALLSGGAMGLLYCRSLESSFDDVLWNSRMNVGATLLTGASLGVVLRSGKALMS</sequence>
<evidence type="ECO:0000256" key="1">
    <source>
        <dbReference type="SAM" id="MobiDB-lite"/>
    </source>
</evidence>
<dbReference type="AlphaFoldDB" id="A0A086K047"/>
<dbReference type="OrthoDB" id="333305at2759"/>
<feature type="region of interest" description="Disordered" evidence="1">
    <location>
        <begin position="34"/>
        <end position="54"/>
    </location>
</feature>
<dbReference type="VEuPathDB" id="ToxoDB:TGDOM2_203230"/>
<reference evidence="2 3" key="1">
    <citation type="submission" date="2014-02" db="EMBL/GenBank/DDBJ databases">
        <authorList>
            <person name="Sibley D."/>
            <person name="Venepally P."/>
            <person name="Karamycheva S."/>
            <person name="Hadjithomas M."/>
            <person name="Khan A."/>
            <person name="Brunk B."/>
            <person name="Roos D."/>
            <person name="Caler E."/>
            <person name="Lorenzi H."/>
        </authorList>
    </citation>
    <scope>NUCLEOTIDE SEQUENCE [LARGE SCALE GENOMIC DNA]</scope>
    <source>
        <strain evidence="2 3">GAB2-2007-GAL-DOM2</strain>
    </source>
</reference>
<evidence type="ECO:0000313" key="2">
    <source>
        <dbReference type="EMBL" id="KFG37765.1"/>
    </source>
</evidence>
<dbReference type="Proteomes" id="UP000028837">
    <property type="component" value="Unassembled WGS sequence"/>
</dbReference>
<comment type="caution">
    <text evidence="2">The sequence shown here is derived from an EMBL/GenBank/DDBJ whole genome shotgun (WGS) entry which is preliminary data.</text>
</comment>
<dbReference type="EMBL" id="AHZU02000983">
    <property type="protein sequence ID" value="KFG37765.1"/>
    <property type="molecule type" value="Genomic_DNA"/>
</dbReference>
<organism evidence="2 3">
    <name type="scientific">Toxoplasma gondii GAB2-2007-GAL-DOM2</name>
    <dbReference type="NCBI Taxonomy" id="1130820"/>
    <lineage>
        <taxon>Eukaryota</taxon>
        <taxon>Sar</taxon>
        <taxon>Alveolata</taxon>
        <taxon>Apicomplexa</taxon>
        <taxon>Conoidasida</taxon>
        <taxon>Coccidia</taxon>
        <taxon>Eucoccidiorida</taxon>
        <taxon>Eimeriorina</taxon>
        <taxon>Sarcocystidae</taxon>
        <taxon>Toxoplasma</taxon>
    </lineage>
</organism>
<proteinExistence type="predicted"/>
<protein>
    <submittedName>
        <fullName evidence="2">Uncharacterized protein</fullName>
    </submittedName>
</protein>
<evidence type="ECO:0000313" key="3">
    <source>
        <dbReference type="Proteomes" id="UP000028837"/>
    </source>
</evidence>
<name>A0A086K047_TOXGO</name>
<gene>
    <name evidence="2" type="ORF">TGDOM2_203230</name>
</gene>
<accession>A0A086K047</accession>